<reference evidence="3" key="1">
    <citation type="submission" date="2022-03" db="EMBL/GenBank/DDBJ databases">
        <title>Draft genome sequence of Aduncisulcus paluster, a free-living microaerophilic Fornicata.</title>
        <authorList>
            <person name="Yuyama I."/>
            <person name="Kume K."/>
            <person name="Tamura T."/>
            <person name="Inagaki Y."/>
            <person name="Hashimoto T."/>
        </authorList>
    </citation>
    <scope>NUCLEOTIDE SEQUENCE</scope>
    <source>
        <strain evidence="3">NY0171</strain>
    </source>
</reference>
<evidence type="ECO:0000256" key="2">
    <source>
        <dbReference type="SAM" id="MobiDB-lite"/>
    </source>
</evidence>
<dbReference type="SMART" id="SM00268">
    <property type="entry name" value="ACTIN"/>
    <property type="match status" value="1"/>
</dbReference>
<organism evidence="3 4">
    <name type="scientific">Aduncisulcus paluster</name>
    <dbReference type="NCBI Taxonomy" id="2918883"/>
    <lineage>
        <taxon>Eukaryota</taxon>
        <taxon>Metamonada</taxon>
        <taxon>Carpediemonas-like organisms</taxon>
        <taxon>Aduncisulcus</taxon>
    </lineage>
</organism>
<dbReference type="Proteomes" id="UP001057375">
    <property type="component" value="Unassembled WGS sequence"/>
</dbReference>
<dbReference type="Gene3D" id="3.90.640.10">
    <property type="entry name" value="Actin, Chain A, domain 4"/>
    <property type="match status" value="2"/>
</dbReference>
<protein>
    <submittedName>
        <fullName evidence="3">Actin family like protein</fullName>
    </submittedName>
</protein>
<dbReference type="PANTHER" id="PTHR11937">
    <property type="entry name" value="ACTIN"/>
    <property type="match status" value="1"/>
</dbReference>
<dbReference type="Pfam" id="PF00022">
    <property type="entry name" value="Actin"/>
    <property type="match status" value="1"/>
</dbReference>
<name>A0ABQ5KP31_9EUKA</name>
<keyword evidence="4" id="KW-1185">Reference proteome</keyword>
<dbReference type="EMBL" id="BQXS01010031">
    <property type="protein sequence ID" value="GKT32680.1"/>
    <property type="molecule type" value="Genomic_DNA"/>
</dbReference>
<evidence type="ECO:0000313" key="3">
    <source>
        <dbReference type="EMBL" id="GKT32680.1"/>
    </source>
</evidence>
<dbReference type="InterPro" id="IPR004000">
    <property type="entry name" value="Actin"/>
</dbReference>
<dbReference type="Gene3D" id="3.30.420.40">
    <property type="match status" value="4"/>
</dbReference>
<proteinExistence type="inferred from homology"/>
<comment type="caution">
    <text evidence="3">The sequence shown here is derived from an EMBL/GenBank/DDBJ whole genome shotgun (WGS) entry which is preliminary data.</text>
</comment>
<feature type="compositionally biased region" description="Basic and acidic residues" evidence="2">
    <location>
        <begin position="318"/>
        <end position="331"/>
    </location>
</feature>
<sequence>MNRKEEFLSGINANGIVLDIGESTTKASFLGSDHCETIFPSYIGKIDDPKSEKTSYFAEYGLLYQDKKMDIKNAGNGILSNFDVIERLYDYTIDKKFHVESSDTPILFVEPLLTPTSVREKLYELFFEKFDAPAVKLIPASTLACFAYAKHTGISVDCGHGGTRVCPVVEGTSLRSTMQYNNTSMSGRHTDVALLKYLRSILEKDESGDILSSETKVKERIVHSLLPAPFQGAVKREKELKRRKIEEFAEKDEDEESESESSMKSLLSGLIPPRPRLSSLSQAYLSFHISSTLESIKKSHFFTPLSPILTSEQLRQLKMEKGQSSKDKDSSISDTTSEFILPDGTSVEMAPSACVLEGMFNGKYRSLLSPDNPIHSHTIQSMIAHSTHTLPDTLQQQLVGNIFPSGGVCNCRGFSERLAREIPSKFPSVFSPRILSLSAHDLRTVNVLGGCVIGAVSAFQSEWISSVEWSEMGEKALEKKWNG</sequence>
<gene>
    <name evidence="3" type="ORF">ADUPG1_006772</name>
</gene>
<evidence type="ECO:0000313" key="4">
    <source>
        <dbReference type="Proteomes" id="UP001057375"/>
    </source>
</evidence>
<dbReference type="InterPro" id="IPR043129">
    <property type="entry name" value="ATPase_NBD"/>
</dbReference>
<accession>A0ABQ5KP31</accession>
<evidence type="ECO:0000256" key="1">
    <source>
        <dbReference type="RuleBase" id="RU000487"/>
    </source>
</evidence>
<dbReference type="SUPFAM" id="SSF53067">
    <property type="entry name" value="Actin-like ATPase domain"/>
    <property type="match status" value="2"/>
</dbReference>
<comment type="similarity">
    <text evidence="1">Belongs to the actin family.</text>
</comment>
<feature type="region of interest" description="Disordered" evidence="2">
    <location>
        <begin position="318"/>
        <end position="337"/>
    </location>
</feature>